<name>A0A0E0JNI4_ORYPU</name>
<organism evidence="2">
    <name type="scientific">Oryza punctata</name>
    <name type="common">Red rice</name>
    <dbReference type="NCBI Taxonomy" id="4537"/>
    <lineage>
        <taxon>Eukaryota</taxon>
        <taxon>Viridiplantae</taxon>
        <taxon>Streptophyta</taxon>
        <taxon>Embryophyta</taxon>
        <taxon>Tracheophyta</taxon>
        <taxon>Spermatophyta</taxon>
        <taxon>Magnoliopsida</taxon>
        <taxon>Liliopsida</taxon>
        <taxon>Poales</taxon>
        <taxon>Poaceae</taxon>
        <taxon>BOP clade</taxon>
        <taxon>Oryzoideae</taxon>
        <taxon>Oryzeae</taxon>
        <taxon>Oryzinae</taxon>
        <taxon>Oryza</taxon>
    </lineage>
</organism>
<sequence length="168" mass="17745">MAGRRVPQPSCLFSGGALRRRQAGGGWLRRGEARRDGGGEREQTDESRKKKKNPESAEGITKRGVGGSVTQGRWGPNRGGFDGGARRGASSTRPVRLRPSLLSIYSASVTARVSRWEQQEAASCALPLAGVAGGPGKMGKRHRRSQGPASMGCCPGSASYNMSKAVYS</sequence>
<proteinExistence type="predicted"/>
<dbReference type="EnsemblPlants" id="OPUNC01G29400.1">
    <property type="protein sequence ID" value="OPUNC01G29400.1"/>
    <property type="gene ID" value="OPUNC01G29400"/>
</dbReference>
<accession>A0A0E0JNI4</accession>
<dbReference type="Proteomes" id="UP000026962">
    <property type="component" value="Chromosome 1"/>
</dbReference>
<dbReference type="AlphaFoldDB" id="A0A0E0JNI4"/>
<protein>
    <submittedName>
        <fullName evidence="2">Uncharacterized protein</fullName>
    </submittedName>
</protein>
<feature type="region of interest" description="Disordered" evidence="1">
    <location>
        <begin position="1"/>
        <end position="94"/>
    </location>
</feature>
<feature type="region of interest" description="Disordered" evidence="1">
    <location>
        <begin position="134"/>
        <end position="154"/>
    </location>
</feature>
<reference evidence="2" key="1">
    <citation type="submission" date="2015-04" db="UniProtKB">
        <authorList>
            <consortium name="EnsemblPlants"/>
        </authorList>
    </citation>
    <scope>IDENTIFICATION</scope>
</reference>
<evidence type="ECO:0000313" key="2">
    <source>
        <dbReference type="EnsemblPlants" id="OPUNC01G29400.1"/>
    </source>
</evidence>
<reference evidence="2" key="2">
    <citation type="submission" date="2018-05" db="EMBL/GenBank/DDBJ databases">
        <title>OpunRS2 (Oryza punctata Reference Sequence Version 2).</title>
        <authorList>
            <person name="Zhang J."/>
            <person name="Kudrna D."/>
            <person name="Lee S."/>
            <person name="Talag J."/>
            <person name="Welchert J."/>
            <person name="Wing R.A."/>
        </authorList>
    </citation>
    <scope>NUCLEOTIDE SEQUENCE [LARGE SCALE GENOMIC DNA]</scope>
</reference>
<evidence type="ECO:0000256" key="1">
    <source>
        <dbReference type="SAM" id="MobiDB-lite"/>
    </source>
</evidence>
<evidence type="ECO:0000313" key="3">
    <source>
        <dbReference type="Proteomes" id="UP000026962"/>
    </source>
</evidence>
<feature type="compositionally biased region" description="Basic and acidic residues" evidence="1">
    <location>
        <begin position="29"/>
        <end position="48"/>
    </location>
</feature>
<dbReference type="HOGENOM" id="CLU_1589099_0_0_1"/>
<keyword evidence="3" id="KW-1185">Reference proteome</keyword>
<dbReference type="Gramene" id="OPUNC01G29400.1">
    <property type="protein sequence ID" value="OPUNC01G29400.1"/>
    <property type="gene ID" value="OPUNC01G29400"/>
</dbReference>